<dbReference type="CDD" id="cd00082">
    <property type="entry name" value="HisKA"/>
    <property type="match status" value="1"/>
</dbReference>
<dbReference type="RefSeq" id="WP_209969998.1">
    <property type="nucleotide sequence ID" value="NZ_JAGGLB010000002.1"/>
</dbReference>
<evidence type="ECO:0000256" key="2">
    <source>
        <dbReference type="ARBA" id="ARBA00012438"/>
    </source>
</evidence>
<evidence type="ECO:0000256" key="6">
    <source>
        <dbReference type="ARBA" id="ARBA00022777"/>
    </source>
</evidence>
<dbReference type="Gene3D" id="3.30.565.10">
    <property type="entry name" value="Histidine kinase-like ATPase, C-terminal domain"/>
    <property type="match status" value="1"/>
</dbReference>
<keyword evidence="13" id="KW-1185">Reference proteome</keyword>
<gene>
    <name evidence="12" type="ORF">J2Z66_000759</name>
</gene>
<dbReference type="PROSITE" id="PS50109">
    <property type="entry name" value="HIS_KIN"/>
    <property type="match status" value="1"/>
</dbReference>
<dbReference type="Pfam" id="PF02518">
    <property type="entry name" value="HATPase_c"/>
    <property type="match status" value="1"/>
</dbReference>
<dbReference type="Gene3D" id="1.10.287.130">
    <property type="match status" value="1"/>
</dbReference>
<dbReference type="SMART" id="SM00086">
    <property type="entry name" value="PAC"/>
    <property type="match status" value="2"/>
</dbReference>
<evidence type="ECO:0000313" key="12">
    <source>
        <dbReference type="EMBL" id="MBP1989164.1"/>
    </source>
</evidence>
<keyword evidence="5" id="KW-0547">Nucleotide-binding</keyword>
<dbReference type="InterPro" id="IPR003661">
    <property type="entry name" value="HisK_dim/P_dom"/>
</dbReference>
<accession>A0ABS4INP3</accession>
<dbReference type="EC" id="2.7.13.3" evidence="2"/>
<proteinExistence type="predicted"/>
<protein>
    <recommendedName>
        <fullName evidence="2">histidine kinase</fullName>
        <ecNumber evidence="2">2.7.13.3</ecNumber>
    </recommendedName>
</protein>
<dbReference type="PROSITE" id="PS50112">
    <property type="entry name" value="PAS"/>
    <property type="match status" value="2"/>
</dbReference>
<dbReference type="SMART" id="SM00388">
    <property type="entry name" value="HisKA"/>
    <property type="match status" value="1"/>
</dbReference>
<dbReference type="Pfam" id="PF00989">
    <property type="entry name" value="PAS"/>
    <property type="match status" value="1"/>
</dbReference>
<feature type="domain" description="PAS" evidence="10">
    <location>
        <begin position="137"/>
        <end position="210"/>
    </location>
</feature>
<dbReference type="InterPro" id="IPR000014">
    <property type="entry name" value="PAS"/>
</dbReference>
<dbReference type="InterPro" id="IPR003594">
    <property type="entry name" value="HATPase_dom"/>
</dbReference>
<dbReference type="PRINTS" id="PR00344">
    <property type="entry name" value="BCTRLSENSOR"/>
</dbReference>
<dbReference type="NCBIfam" id="TIGR00229">
    <property type="entry name" value="sensory_box"/>
    <property type="match status" value="2"/>
</dbReference>
<feature type="domain" description="PAC" evidence="11">
    <location>
        <begin position="210"/>
        <end position="261"/>
    </location>
</feature>
<dbReference type="InterPro" id="IPR035965">
    <property type="entry name" value="PAS-like_dom_sf"/>
</dbReference>
<dbReference type="SUPFAM" id="SSF55874">
    <property type="entry name" value="ATPase domain of HSP90 chaperone/DNA topoisomerase II/histidine kinase"/>
    <property type="match status" value="1"/>
</dbReference>
<dbReference type="InterPro" id="IPR036890">
    <property type="entry name" value="HATPase_C_sf"/>
</dbReference>
<comment type="caution">
    <text evidence="12">The sequence shown here is derived from an EMBL/GenBank/DDBJ whole genome shotgun (WGS) entry which is preliminary data.</text>
</comment>
<evidence type="ECO:0000256" key="5">
    <source>
        <dbReference type="ARBA" id="ARBA00022741"/>
    </source>
</evidence>
<evidence type="ECO:0000256" key="8">
    <source>
        <dbReference type="ARBA" id="ARBA00023012"/>
    </source>
</evidence>
<dbReference type="PANTHER" id="PTHR43065">
    <property type="entry name" value="SENSOR HISTIDINE KINASE"/>
    <property type="match status" value="1"/>
</dbReference>
<organism evidence="12 13">
    <name type="scientific">Paenibacillus eucommiae</name>
    <dbReference type="NCBI Taxonomy" id="1355755"/>
    <lineage>
        <taxon>Bacteria</taxon>
        <taxon>Bacillati</taxon>
        <taxon>Bacillota</taxon>
        <taxon>Bacilli</taxon>
        <taxon>Bacillales</taxon>
        <taxon>Paenibacillaceae</taxon>
        <taxon>Paenibacillus</taxon>
    </lineage>
</organism>
<name>A0ABS4INP3_9BACL</name>
<keyword evidence="7" id="KW-0067">ATP-binding</keyword>
<dbReference type="Pfam" id="PF13188">
    <property type="entry name" value="PAS_8"/>
    <property type="match status" value="1"/>
</dbReference>
<sequence>MDPNQINKTGNELIFRSFFLQNPDAVCFFDLKGKLTHANPAAERLLGCTSEELSAIDLYSLLVVADKQDYEISICNMLGFVTELQVQHIAIDADAEGNAVGSFIIAKDITAQKNTEKPAIIQEQGERKKLEQSLIEIYQRYESFITYNPDGVRAIDLNGNFTEVNPAYEQITGYSKEELLTIAMKDLTFEDDREQLSKEWIMINETQASHSFDTGIRHKQGHRVEVRIHNIPIYINGQLVEIFGTVKDITDLQRTEELLRKSDKLSAVGQLAAAVAHEIRNPLTSLKGFIQLLKHTYPEAKSHYIEIMLSELSRIELISSELLVLAKPQMTVFQQKDVCFIMSDVISLLESQANINSVQIIAAFDEGIPLLHCEENQLKQVFINIIKNGIEAMSSGGIIRVSIKKDQQHVRIQVFDEGCGIPENFVSKIGEPFYSTKEKGTGLGLMVTQRIIEAHKGRLDIKSKVNKGTTVSVILPLT</sequence>
<dbReference type="Pfam" id="PF00512">
    <property type="entry name" value="HisKA"/>
    <property type="match status" value="1"/>
</dbReference>
<dbReference type="InterPro" id="IPR001610">
    <property type="entry name" value="PAC"/>
</dbReference>
<keyword evidence="6" id="KW-0418">Kinase</keyword>
<dbReference type="InterPro" id="IPR036097">
    <property type="entry name" value="HisK_dim/P_sf"/>
</dbReference>
<evidence type="ECO:0000259" key="11">
    <source>
        <dbReference type="PROSITE" id="PS50113"/>
    </source>
</evidence>
<dbReference type="PROSITE" id="PS50113">
    <property type="entry name" value="PAC"/>
    <property type="match status" value="1"/>
</dbReference>
<evidence type="ECO:0000313" key="13">
    <source>
        <dbReference type="Proteomes" id="UP001519287"/>
    </source>
</evidence>
<evidence type="ECO:0000256" key="1">
    <source>
        <dbReference type="ARBA" id="ARBA00000085"/>
    </source>
</evidence>
<dbReference type="InterPro" id="IPR000700">
    <property type="entry name" value="PAS-assoc_C"/>
</dbReference>
<dbReference type="Proteomes" id="UP001519287">
    <property type="component" value="Unassembled WGS sequence"/>
</dbReference>
<dbReference type="SMART" id="SM00091">
    <property type="entry name" value="PAS"/>
    <property type="match status" value="2"/>
</dbReference>
<dbReference type="CDD" id="cd00075">
    <property type="entry name" value="HATPase"/>
    <property type="match status" value="1"/>
</dbReference>
<dbReference type="InterPro" id="IPR013767">
    <property type="entry name" value="PAS_fold"/>
</dbReference>
<evidence type="ECO:0000259" key="10">
    <source>
        <dbReference type="PROSITE" id="PS50112"/>
    </source>
</evidence>
<evidence type="ECO:0000256" key="3">
    <source>
        <dbReference type="ARBA" id="ARBA00022553"/>
    </source>
</evidence>
<dbReference type="InterPro" id="IPR004358">
    <property type="entry name" value="Sig_transdc_His_kin-like_C"/>
</dbReference>
<dbReference type="SUPFAM" id="SSF47384">
    <property type="entry name" value="Homodimeric domain of signal transducing histidine kinase"/>
    <property type="match status" value="1"/>
</dbReference>
<dbReference type="InterPro" id="IPR005467">
    <property type="entry name" value="His_kinase_dom"/>
</dbReference>
<dbReference type="SMART" id="SM00387">
    <property type="entry name" value="HATPase_c"/>
    <property type="match status" value="1"/>
</dbReference>
<dbReference type="EMBL" id="JAGGLB010000002">
    <property type="protein sequence ID" value="MBP1989164.1"/>
    <property type="molecule type" value="Genomic_DNA"/>
</dbReference>
<evidence type="ECO:0000256" key="4">
    <source>
        <dbReference type="ARBA" id="ARBA00022679"/>
    </source>
</evidence>
<dbReference type="Gene3D" id="3.30.450.20">
    <property type="entry name" value="PAS domain"/>
    <property type="match status" value="2"/>
</dbReference>
<dbReference type="CDD" id="cd00130">
    <property type="entry name" value="PAS"/>
    <property type="match status" value="2"/>
</dbReference>
<evidence type="ECO:0000256" key="7">
    <source>
        <dbReference type="ARBA" id="ARBA00022840"/>
    </source>
</evidence>
<feature type="domain" description="Histidine kinase" evidence="9">
    <location>
        <begin position="274"/>
        <end position="478"/>
    </location>
</feature>
<comment type="catalytic activity">
    <reaction evidence="1">
        <text>ATP + protein L-histidine = ADP + protein N-phospho-L-histidine.</text>
        <dbReference type="EC" id="2.7.13.3"/>
    </reaction>
</comment>
<evidence type="ECO:0000259" key="9">
    <source>
        <dbReference type="PROSITE" id="PS50109"/>
    </source>
</evidence>
<keyword evidence="4" id="KW-0808">Transferase</keyword>
<keyword evidence="3" id="KW-0597">Phosphoprotein</keyword>
<reference evidence="12 13" key="1">
    <citation type="submission" date="2021-03" db="EMBL/GenBank/DDBJ databases">
        <title>Genomic Encyclopedia of Type Strains, Phase IV (KMG-IV): sequencing the most valuable type-strain genomes for metagenomic binning, comparative biology and taxonomic classification.</title>
        <authorList>
            <person name="Goeker M."/>
        </authorList>
    </citation>
    <scope>NUCLEOTIDE SEQUENCE [LARGE SCALE GENOMIC DNA]</scope>
    <source>
        <strain evidence="12 13">DSM 26048</strain>
    </source>
</reference>
<dbReference type="PANTHER" id="PTHR43065:SF34">
    <property type="entry name" value="SPORULATION KINASE A"/>
    <property type="match status" value="1"/>
</dbReference>
<keyword evidence="8" id="KW-0902">Two-component regulatory system</keyword>
<dbReference type="SUPFAM" id="SSF55785">
    <property type="entry name" value="PYP-like sensor domain (PAS domain)"/>
    <property type="match status" value="2"/>
</dbReference>
<feature type="domain" description="PAS" evidence="10">
    <location>
        <begin position="11"/>
        <end position="53"/>
    </location>
</feature>